<feature type="domain" description="Bacterial Ig-like" evidence="2">
    <location>
        <begin position="405"/>
        <end position="459"/>
    </location>
</feature>
<dbReference type="HOGENOM" id="CLU_028455_2_0_9"/>
<dbReference type="EMBL" id="CP001336">
    <property type="protein sequence ID" value="ACL22482.1"/>
    <property type="molecule type" value="Genomic_DNA"/>
</dbReference>
<dbReference type="Gene3D" id="2.30.30.100">
    <property type="match status" value="1"/>
</dbReference>
<dbReference type="Pfam" id="PF04122">
    <property type="entry name" value="CW_binding_2"/>
    <property type="match status" value="3"/>
</dbReference>
<dbReference type="SUPFAM" id="SSF52075">
    <property type="entry name" value="Outer arm dynein light chain 1"/>
    <property type="match status" value="1"/>
</dbReference>
<name>B8FWI4_DESHD</name>
<dbReference type="AlphaFoldDB" id="B8FWI4"/>
<dbReference type="InterPro" id="IPR007253">
    <property type="entry name" value="Cell_wall-bd_2"/>
</dbReference>
<evidence type="ECO:0000313" key="3">
    <source>
        <dbReference type="EMBL" id="ACL22482.1"/>
    </source>
</evidence>
<evidence type="ECO:0000259" key="2">
    <source>
        <dbReference type="Pfam" id="PF07532"/>
    </source>
</evidence>
<feature type="signal peptide" evidence="1">
    <location>
        <begin position="1"/>
        <end position="27"/>
    </location>
</feature>
<dbReference type="Gene3D" id="3.40.50.12090">
    <property type="match status" value="1"/>
</dbReference>
<dbReference type="RefSeq" id="WP_015945255.1">
    <property type="nucleotide sequence ID" value="NC_011830.1"/>
</dbReference>
<evidence type="ECO:0000256" key="1">
    <source>
        <dbReference type="SAM" id="SignalP"/>
    </source>
</evidence>
<protein>
    <submittedName>
        <fullName evidence="3">Ig domain protein</fullName>
    </submittedName>
</protein>
<dbReference type="GO" id="GO:0030288">
    <property type="term" value="C:outer membrane-bounded periplasmic space"/>
    <property type="evidence" value="ECO:0007669"/>
    <property type="project" value="TreeGrafter"/>
</dbReference>
<dbReference type="Pfam" id="PF07532">
    <property type="entry name" value="Big_4"/>
    <property type="match status" value="2"/>
</dbReference>
<accession>B8FWI4</accession>
<dbReference type="Gene3D" id="3.80.10.10">
    <property type="entry name" value="Ribonuclease Inhibitor"/>
    <property type="match status" value="1"/>
</dbReference>
<dbReference type="InterPro" id="IPR011081">
    <property type="entry name" value="Big_4"/>
</dbReference>
<evidence type="ECO:0000313" key="4">
    <source>
        <dbReference type="Proteomes" id="UP000007726"/>
    </source>
</evidence>
<organism evidence="3 4">
    <name type="scientific">Desulfitobacterium hafniense (strain DSM 10664 / DCB-2)</name>
    <dbReference type="NCBI Taxonomy" id="272564"/>
    <lineage>
        <taxon>Bacteria</taxon>
        <taxon>Bacillati</taxon>
        <taxon>Bacillota</taxon>
        <taxon>Clostridia</taxon>
        <taxon>Eubacteriales</taxon>
        <taxon>Desulfitobacteriaceae</taxon>
        <taxon>Desulfitobacterium</taxon>
    </lineage>
</organism>
<dbReference type="InterPro" id="IPR001611">
    <property type="entry name" value="Leu-rich_rpt"/>
</dbReference>
<reference evidence="3 4" key="1">
    <citation type="journal article" date="2012" name="BMC Microbiol.">
        <title>Genome sequence of Desulfitobacterium hafniense DCB-2, a Gram-positive anaerobe capable of dehalogenation and metal reduction.</title>
        <authorList>
            <person name="Kim S.H."/>
            <person name="Harzman C."/>
            <person name="Davis J.K."/>
            <person name="Hutcheson R."/>
            <person name="Broderick J.B."/>
            <person name="Marsh T.L."/>
            <person name="Tiedje J.M."/>
        </authorList>
    </citation>
    <scope>NUCLEOTIDE SEQUENCE [LARGE SCALE GENOMIC DNA]</scope>
    <source>
        <strain evidence="4">DSM 10664 / DCB-2</strain>
    </source>
</reference>
<keyword evidence="1" id="KW-0732">Signal</keyword>
<dbReference type="KEGG" id="dhd:Dhaf_4481"/>
<feature type="domain" description="Bacterial Ig-like" evidence="2">
    <location>
        <begin position="329"/>
        <end position="386"/>
    </location>
</feature>
<dbReference type="PROSITE" id="PS51450">
    <property type="entry name" value="LRR"/>
    <property type="match status" value="2"/>
</dbReference>
<dbReference type="Proteomes" id="UP000007726">
    <property type="component" value="Chromosome"/>
</dbReference>
<dbReference type="PANTHER" id="PTHR30032">
    <property type="entry name" value="N-ACETYLMURAMOYL-L-ALANINE AMIDASE-RELATED"/>
    <property type="match status" value="1"/>
</dbReference>
<sequence>MFKWKKMAVFLVSLGIFTLTVAQSTDAAVLSSRVAGSDRYQTAIAASQSGWPTGSAAVVITTGENYPDALSAAPLAGKYDAPLLLTARTGLSPEAITELKRLKPKNAYIVGGLGVIPSPVDKQIAALGITVKRFAGKDRYDTALAVAREVGTKEGIFVTSGLEFADTLAVAPIAAAKGMPILLVPKDEMTANLENYLGRLRNTEIVIVGSEREVAKTIENKLPEGTRIGGADAYIRNIALLRYYEDSLDATKIYVATGESFPDALGAAALAQKGDHALILVKGNQIPPTVQNYLSAKVVSEITVFGGTGVIPAKTVEQLAALPAEIDEVKNITVNVKEKETYNLPGKVTVTTNKGNLVEVPVTWNLDNVSTQKAGTYYYRGEIEGYYTTVELTLNVEPVISRADTFTAEVVQGSKYNLPESVIVTLSDQTNKKYPVIWSSTPTVSMLNKVGTYSFQGTVGETGLTTTLTLKVSEDSAIKFNDSNLEWAVKFMMGKNASTQPIYLSDVLSLTHFDAEGYGIKDLTGMERFTNLQSLNLRNNLLVGSKLAPLQKLSNLQSLSLAFNDLEQVTSLKSLNNLTYLELQGNNILDYAPIKDMTRLTGLFLKGNPSHDYSPTRGFYDQLAEKDFDLDAVDYLK</sequence>
<gene>
    <name evidence="3" type="ordered locus">Dhaf_4481</name>
</gene>
<proteinExistence type="predicted"/>
<dbReference type="PANTHER" id="PTHR30032:SF8">
    <property type="entry name" value="GERMINATION-SPECIFIC N-ACETYLMURAMOYL-L-ALANINE AMIDASE"/>
    <property type="match status" value="1"/>
</dbReference>
<dbReference type="InterPro" id="IPR051922">
    <property type="entry name" value="Bact_Sporulation_Assoc"/>
</dbReference>
<dbReference type="InterPro" id="IPR032675">
    <property type="entry name" value="LRR_dom_sf"/>
</dbReference>
<feature type="chain" id="PRO_5002872725" evidence="1">
    <location>
        <begin position="28"/>
        <end position="637"/>
    </location>
</feature>